<evidence type="ECO:0000313" key="2">
    <source>
        <dbReference type="EMBL" id="SJX63107.1"/>
    </source>
</evidence>
<reference evidence="2 3" key="1">
    <citation type="submission" date="2017-02" db="EMBL/GenBank/DDBJ databases">
        <authorList>
            <person name="Peterson S.W."/>
        </authorList>
    </citation>
    <scope>NUCLEOTIDE SEQUENCE [LARGE SCALE GENOMIC DNA]</scope>
    <source>
        <strain evidence="2 3">SRS1_H2-8</strain>
    </source>
</reference>
<feature type="region of interest" description="Disordered" evidence="1">
    <location>
        <begin position="736"/>
        <end position="768"/>
    </location>
</feature>
<dbReference type="Proteomes" id="UP000239563">
    <property type="component" value="Chromosome VII"/>
</dbReference>
<feature type="region of interest" description="Disordered" evidence="1">
    <location>
        <begin position="280"/>
        <end position="351"/>
    </location>
</feature>
<feature type="region of interest" description="Disordered" evidence="1">
    <location>
        <begin position="372"/>
        <end position="392"/>
    </location>
</feature>
<protein>
    <submittedName>
        <fullName evidence="2">Uncharacterized protein</fullName>
    </submittedName>
</protein>
<feature type="compositionally biased region" description="Low complexity" evidence="1">
    <location>
        <begin position="286"/>
        <end position="295"/>
    </location>
</feature>
<feature type="region of interest" description="Disordered" evidence="1">
    <location>
        <begin position="171"/>
        <end position="200"/>
    </location>
</feature>
<dbReference type="EMBL" id="LT795060">
    <property type="protein sequence ID" value="SJX63107.1"/>
    <property type="molecule type" value="Genomic_DNA"/>
</dbReference>
<feature type="compositionally biased region" description="Low complexity" evidence="1">
    <location>
        <begin position="372"/>
        <end position="383"/>
    </location>
</feature>
<feature type="region of interest" description="Disordered" evidence="1">
    <location>
        <begin position="397"/>
        <end position="416"/>
    </location>
</feature>
<accession>A0A2N8UDQ1</accession>
<organism evidence="2 3">
    <name type="scientific">Sporisorium reilianum f. sp. reilianum</name>
    <dbReference type="NCBI Taxonomy" id="72559"/>
    <lineage>
        <taxon>Eukaryota</taxon>
        <taxon>Fungi</taxon>
        <taxon>Dikarya</taxon>
        <taxon>Basidiomycota</taxon>
        <taxon>Ustilaginomycotina</taxon>
        <taxon>Ustilaginomycetes</taxon>
        <taxon>Ustilaginales</taxon>
        <taxon>Ustilaginaceae</taxon>
        <taxon>Sporisorium</taxon>
    </lineage>
</organism>
<proteinExistence type="predicted"/>
<evidence type="ECO:0000313" key="3">
    <source>
        <dbReference type="Proteomes" id="UP000239563"/>
    </source>
</evidence>
<sequence>MTDHDGKSAVATPQQRRPFTQLASKLVQLVDDRFDEDQYDQAVELLEQLAAEGIRPPKTLLQKLVALSLCSLAPGQVASTSRWTLDHQLHDIASRLLTQHKGGSKSDRNVIKAASTASDRPSPSAVLKASSLLVRYSQSSAEVDADDPAARSEAERTDALLARQILESLPSQRRPLESSESASPESQRRGGDEDGDGSFEISSIERWVRDDLRRAEDVWDLLCDRRLSTGKDVDNASLEQVREFWMDDSERKRYQKQLQSGTAGHQRLEDRLKDIRWKKLQADPNSDSSDSSSDGASDEDRLGLKLSIPRKRASKSSSKRKAASPAKPAKRNRSAAAPREGNEAPQASVRMTEGAWRTLSVLLRLWDRASPQSGAASAQSGSTSDDEEPPLLWQFPRSHSARHNGRATSKRFPGQDTTDELDRALDVAFSFPSILPAFAPSSTGTEATTNLFDTAKAPETRGDAHPLSSVPEAELVHRQEVGTHNQERLMASRADAAAWLLLSIQGLVKLNYISSIAFTEGMSERLEALQAQEVQCLMLPLLQHEPCLVANVLARYLSDASRTRPDKKRAADAVQFRFDDQGEVTMDATLPYAMPHEAAATKLLRDCSIGRQDRDAKAILQFLSLNKLELDDSATSNLSLTFPSKAESRKQSVVQQQSRRSIKVESDARKAGKMTIKIQGADATAAVTEEMKKDGLVAYAFVRAVQMEARDRTNQMKYLIARALIIMHTASKTKQEPEAACNGTAATASQQHEPDQKDSKPVEADSASQRKNVQLYLTRLLKAFEHDVVDFRSCLSAMKSHVSKDARRRKGACDLLNSSKDAPTLPSLEALVERCQKGMEATQDLARATRFLIDATKVF</sequence>
<feature type="compositionally biased region" description="Basic residues" evidence="1">
    <location>
        <begin position="399"/>
        <end position="409"/>
    </location>
</feature>
<evidence type="ECO:0000256" key="1">
    <source>
        <dbReference type="SAM" id="MobiDB-lite"/>
    </source>
</evidence>
<dbReference type="AlphaFoldDB" id="A0A2N8UDQ1"/>
<feature type="compositionally biased region" description="Basic residues" evidence="1">
    <location>
        <begin position="308"/>
        <end position="333"/>
    </location>
</feature>
<feature type="region of interest" description="Disordered" evidence="1">
    <location>
        <begin position="100"/>
        <end position="123"/>
    </location>
</feature>
<feature type="compositionally biased region" description="Basic and acidic residues" evidence="1">
    <location>
        <begin position="752"/>
        <end position="763"/>
    </location>
</feature>
<gene>
    <name evidence="2" type="ORF">SRS1_13933</name>
</gene>
<name>A0A2N8UDQ1_9BASI</name>